<evidence type="ECO:0000256" key="2">
    <source>
        <dbReference type="ARBA" id="ARBA00022448"/>
    </source>
</evidence>
<dbReference type="PROSITE" id="PS52016">
    <property type="entry name" value="TONB_DEPENDENT_REC_3"/>
    <property type="match status" value="1"/>
</dbReference>
<evidence type="ECO:0000256" key="6">
    <source>
        <dbReference type="ARBA" id="ARBA00023136"/>
    </source>
</evidence>
<comment type="similarity">
    <text evidence="8 9">Belongs to the TonB-dependent receptor family.</text>
</comment>
<keyword evidence="7 8" id="KW-0998">Cell outer membrane</keyword>
<evidence type="ECO:0000256" key="5">
    <source>
        <dbReference type="ARBA" id="ARBA00023077"/>
    </source>
</evidence>
<comment type="caution">
    <text evidence="13">The sequence shown here is derived from an EMBL/GenBank/DDBJ whole genome shotgun (WGS) entry which is preliminary data.</text>
</comment>
<dbReference type="Gene3D" id="2.170.130.10">
    <property type="entry name" value="TonB-dependent receptor, plug domain"/>
    <property type="match status" value="1"/>
</dbReference>
<keyword evidence="2 8" id="KW-0813">Transport</keyword>
<dbReference type="RefSeq" id="WP_205094737.1">
    <property type="nucleotide sequence ID" value="NZ_CAWVFH010000005.1"/>
</dbReference>
<evidence type="ECO:0000256" key="9">
    <source>
        <dbReference type="RuleBase" id="RU003357"/>
    </source>
</evidence>
<evidence type="ECO:0000259" key="12">
    <source>
        <dbReference type="Pfam" id="PF07715"/>
    </source>
</evidence>
<evidence type="ECO:0000256" key="3">
    <source>
        <dbReference type="ARBA" id="ARBA00022452"/>
    </source>
</evidence>
<dbReference type="EMBL" id="JACLYZ010000005">
    <property type="protein sequence ID" value="MBM6734226.1"/>
    <property type="molecule type" value="Genomic_DNA"/>
</dbReference>
<dbReference type="NCBIfam" id="TIGR04056">
    <property type="entry name" value="OMP_RagA_SusC"/>
    <property type="match status" value="1"/>
</dbReference>
<keyword evidence="13" id="KW-0675">Receptor</keyword>
<dbReference type="InterPro" id="IPR039426">
    <property type="entry name" value="TonB-dep_rcpt-like"/>
</dbReference>
<organism evidence="13 14">
    <name type="scientific">Mediterranea massiliensis</name>
    <dbReference type="NCBI Taxonomy" id="1841865"/>
    <lineage>
        <taxon>Bacteria</taxon>
        <taxon>Pseudomonadati</taxon>
        <taxon>Bacteroidota</taxon>
        <taxon>Bacteroidia</taxon>
        <taxon>Bacteroidales</taxon>
        <taxon>Bacteroidaceae</taxon>
        <taxon>Mediterranea</taxon>
    </lineage>
</organism>
<evidence type="ECO:0000259" key="11">
    <source>
        <dbReference type="Pfam" id="PF00593"/>
    </source>
</evidence>
<evidence type="ECO:0000256" key="8">
    <source>
        <dbReference type="PROSITE-ProRule" id="PRU01360"/>
    </source>
</evidence>
<keyword evidence="14" id="KW-1185">Reference proteome</keyword>
<sequence length="1064" mass="116234">MRKVKVFFLLLVLSFISASVYAQSMKVTGKVIDSEGYEVIGGSVTVKGSAGVGTVTDMNGVYSLTVNDASKDVLVFSYVGMTTQEVKVNGRSEINVTLKADAVLLDEVVAIGYATVKRKDLTGSVASVGTQELSKVPVSDVTQALAGRMAGVMVQQSEGAPGASVSIRVRGGISITQSNEPLYVIDGFPSEDGMTNLDPAEIETIDVLKDASATAIYGARGANGVVVITTKNGSRASGKATVTFDAYAGVKTLANKLEVLDPYEFVMLDYERNLWRTRTGDAGADGLSTWENRYGTYNDIATNYLNRKGIDWQEETLGRTALTQNYRVAVSGNTDKLSYSLAYSYYDEEGAMVYSGTKKHNISFNMNHQVNKWLTVNSRISFDQRRVEGMGTSENGDRFNKMQHILQYRPTIGIQGVDSDLLQGEDPLLADDSGNVMQNPLISAAEETNDREWRTFQANAGATIKLWKGLSFRSTVGMRYQTRRVDVFYGDESVTGKRSSINGNITNYDSNSFQTSNVLTYNWGNKVHDVTAMLGHEYVTGWTRNFSAGANQFPNDDIGLGDLSLGTPTTPTSNENYDDKLLSFFARVNYNLMDKYLFTASLRADGSSKFGANHKWGYFPAVSAAWRLGEEEFIKDLNLFSDLKFRIGYGLAGNNRIDSYQSLAILSSVTAANANGAQAGYASNQVPNPDLQWEANKTFNVGIDFGFLNQRITVSPEFYINRSSNLLLNARLPSSSGYSTMLINAGETKNVGVDLTINTVNVTNKNFTWSTAVTLSHNKNTVEKLTGESVQLYLANFGYAGAGASHQIGVGQPLGQFYGYVTDGLYTADDFSSYNASSDNYVLKDGVVKRDGAQPGYWKFKDMNGDGEITEDDKTVIGNASPKFYGGINNNFTWKNFDLSIFLTYSYGAEVLNATKLTNTKTALTNKNVLAVANSLSRWTNMNSAGEWVTDLNELAAMNQGKTIAAFGDNGSNNTYIHSWAVEDASFLKLSNITLGYTFPKQMISKIGLTKLRIYATGNNLLTWTPYTGYDPEVSTMSSQLTPGVDFGAYPKSRSFVFGVNVAF</sequence>
<dbReference type="Proteomes" id="UP000766986">
    <property type="component" value="Unassembled WGS sequence"/>
</dbReference>
<dbReference type="InterPro" id="IPR023997">
    <property type="entry name" value="TonB-dep_OMP_SusC/RagA_CS"/>
</dbReference>
<feature type="domain" description="TonB-dependent receptor plug" evidence="12">
    <location>
        <begin position="118"/>
        <end position="225"/>
    </location>
</feature>
<dbReference type="InterPro" id="IPR008969">
    <property type="entry name" value="CarboxyPept-like_regulatory"/>
</dbReference>
<evidence type="ECO:0000256" key="10">
    <source>
        <dbReference type="SAM" id="SignalP"/>
    </source>
</evidence>
<evidence type="ECO:0000313" key="14">
    <source>
        <dbReference type="Proteomes" id="UP000766986"/>
    </source>
</evidence>
<keyword evidence="5 9" id="KW-0798">TonB box</keyword>
<feature type="chain" id="PRO_5047014822" evidence="10">
    <location>
        <begin position="23"/>
        <end position="1064"/>
    </location>
</feature>
<evidence type="ECO:0000256" key="1">
    <source>
        <dbReference type="ARBA" id="ARBA00004571"/>
    </source>
</evidence>
<evidence type="ECO:0000256" key="4">
    <source>
        <dbReference type="ARBA" id="ARBA00022692"/>
    </source>
</evidence>
<accession>A0ABS2DXK6</accession>
<keyword evidence="4 8" id="KW-0812">Transmembrane</keyword>
<dbReference type="Pfam" id="PF07715">
    <property type="entry name" value="Plug"/>
    <property type="match status" value="1"/>
</dbReference>
<dbReference type="InterPro" id="IPR023996">
    <property type="entry name" value="TonB-dep_OMP_SusC/RagA"/>
</dbReference>
<feature type="domain" description="TonB-dependent receptor-like beta-barrel" evidence="11">
    <location>
        <begin position="444"/>
        <end position="867"/>
    </location>
</feature>
<protein>
    <submittedName>
        <fullName evidence="13">TonB-dependent receptor</fullName>
    </submittedName>
</protein>
<reference evidence="13 14" key="1">
    <citation type="journal article" date="2021" name="Sci. Rep.">
        <title>The distribution of antibiotic resistance genes in chicken gut microbiota commensals.</title>
        <authorList>
            <person name="Juricova H."/>
            <person name="Matiasovicova J."/>
            <person name="Kubasova T."/>
            <person name="Cejkova D."/>
            <person name="Rychlik I."/>
        </authorList>
    </citation>
    <scope>NUCLEOTIDE SEQUENCE [LARGE SCALE GENOMIC DNA]</scope>
    <source>
        <strain evidence="13 14">An772</strain>
    </source>
</reference>
<evidence type="ECO:0000313" key="13">
    <source>
        <dbReference type="EMBL" id="MBM6734226.1"/>
    </source>
</evidence>
<name>A0ABS2DXK6_9BACT</name>
<keyword evidence="3 8" id="KW-1134">Transmembrane beta strand</keyword>
<dbReference type="InterPro" id="IPR037066">
    <property type="entry name" value="Plug_dom_sf"/>
</dbReference>
<dbReference type="SUPFAM" id="SSF49464">
    <property type="entry name" value="Carboxypeptidase regulatory domain-like"/>
    <property type="match status" value="1"/>
</dbReference>
<dbReference type="Gene3D" id="2.40.170.20">
    <property type="entry name" value="TonB-dependent receptor, beta-barrel domain"/>
    <property type="match status" value="1"/>
</dbReference>
<dbReference type="InterPro" id="IPR000531">
    <property type="entry name" value="Beta-barrel_TonB"/>
</dbReference>
<dbReference type="Pfam" id="PF13715">
    <property type="entry name" value="CarbopepD_reg_2"/>
    <property type="match status" value="1"/>
</dbReference>
<dbReference type="Pfam" id="PF00593">
    <property type="entry name" value="TonB_dep_Rec_b-barrel"/>
    <property type="match status" value="1"/>
</dbReference>
<feature type="signal peptide" evidence="10">
    <location>
        <begin position="1"/>
        <end position="22"/>
    </location>
</feature>
<dbReference type="InterPro" id="IPR036942">
    <property type="entry name" value="Beta-barrel_TonB_sf"/>
</dbReference>
<proteinExistence type="inferred from homology"/>
<dbReference type="NCBIfam" id="TIGR04057">
    <property type="entry name" value="SusC_RagA_signa"/>
    <property type="match status" value="1"/>
</dbReference>
<gene>
    <name evidence="13" type="ORF">H7U35_03130</name>
</gene>
<comment type="subcellular location">
    <subcellularLocation>
        <location evidence="1 8">Cell outer membrane</location>
        <topology evidence="1 8">Multi-pass membrane protein</topology>
    </subcellularLocation>
</comment>
<keyword evidence="10" id="KW-0732">Signal</keyword>
<dbReference type="InterPro" id="IPR012910">
    <property type="entry name" value="Plug_dom"/>
</dbReference>
<dbReference type="SUPFAM" id="SSF56935">
    <property type="entry name" value="Porins"/>
    <property type="match status" value="1"/>
</dbReference>
<evidence type="ECO:0000256" key="7">
    <source>
        <dbReference type="ARBA" id="ARBA00023237"/>
    </source>
</evidence>
<keyword evidence="6 8" id="KW-0472">Membrane</keyword>